<sequence>MSGGADRLGWWLPLVRSAPSAYGDDGDCFFLLPPLERSNFPGQAMASPPPLGGHYGRTDSRGRSSIPSF</sequence>
<proteinExistence type="predicted"/>
<evidence type="ECO:0000256" key="1">
    <source>
        <dbReference type="SAM" id="MobiDB-lite"/>
    </source>
</evidence>
<name>A0A4Q9MXA7_9APHY</name>
<reference evidence="2" key="1">
    <citation type="submission" date="2019-01" db="EMBL/GenBank/DDBJ databases">
        <title>Draft genome sequences of three monokaryotic isolates of the white-rot basidiomycete fungus Dichomitus squalens.</title>
        <authorList>
            <consortium name="DOE Joint Genome Institute"/>
            <person name="Lopez S.C."/>
            <person name="Andreopoulos B."/>
            <person name="Pangilinan J."/>
            <person name="Lipzen A."/>
            <person name="Riley R."/>
            <person name="Ahrendt S."/>
            <person name="Ng V."/>
            <person name="Barry K."/>
            <person name="Daum C."/>
            <person name="Grigoriev I.V."/>
            <person name="Hilden K.S."/>
            <person name="Makela M.R."/>
            <person name="de Vries R.P."/>
        </authorList>
    </citation>
    <scope>NUCLEOTIDE SEQUENCE [LARGE SCALE GENOMIC DNA]</scope>
    <source>
        <strain evidence="2">OM18370.1</strain>
    </source>
</reference>
<feature type="region of interest" description="Disordered" evidence="1">
    <location>
        <begin position="41"/>
        <end position="69"/>
    </location>
</feature>
<feature type="non-terminal residue" evidence="2">
    <location>
        <position position="69"/>
    </location>
</feature>
<accession>A0A4Q9MXA7</accession>
<protein>
    <submittedName>
        <fullName evidence="2">Uncharacterized protein</fullName>
    </submittedName>
</protein>
<evidence type="ECO:0000313" key="2">
    <source>
        <dbReference type="EMBL" id="TBU32659.1"/>
    </source>
</evidence>
<gene>
    <name evidence="2" type="ORF">BD311DRAFT_750455</name>
</gene>
<organism evidence="2">
    <name type="scientific">Dichomitus squalens</name>
    <dbReference type="NCBI Taxonomy" id="114155"/>
    <lineage>
        <taxon>Eukaryota</taxon>
        <taxon>Fungi</taxon>
        <taxon>Dikarya</taxon>
        <taxon>Basidiomycota</taxon>
        <taxon>Agaricomycotina</taxon>
        <taxon>Agaricomycetes</taxon>
        <taxon>Polyporales</taxon>
        <taxon>Polyporaceae</taxon>
        <taxon>Dichomitus</taxon>
    </lineage>
</organism>
<dbReference type="Proteomes" id="UP000292957">
    <property type="component" value="Unassembled WGS sequence"/>
</dbReference>
<dbReference type="AlphaFoldDB" id="A0A4Q9MXA7"/>
<dbReference type="EMBL" id="ML143394">
    <property type="protein sequence ID" value="TBU32659.1"/>
    <property type="molecule type" value="Genomic_DNA"/>
</dbReference>